<comment type="caution">
    <text evidence="16">The sequence shown here is derived from an EMBL/GenBank/DDBJ whole genome shotgun (WGS) entry which is preliminary data.</text>
</comment>
<dbReference type="AlphaFoldDB" id="A0A328BWQ5"/>
<evidence type="ECO:0000256" key="10">
    <source>
        <dbReference type="PROSITE-ProRule" id="PRU01360"/>
    </source>
</evidence>
<dbReference type="EMBL" id="PTPX01000013">
    <property type="protein sequence ID" value="RAL18666.1"/>
    <property type="molecule type" value="Genomic_DNA"/>
</dbReference>
<evidence type="ECO:0000256" key="7">
    <source>
        <dbReference type="ARBA" id="ARBA00023077"/>
    </source>
</evidence>
<evidence type="ECO:0000256" key="8">
    <source>
        <dbReference type="ARBA" id="ARBA00023136"/>
    </source>
</evidence>
<dbReference type="InterPro" id="IPR039426">
    <property type="entry name" value="TonB-dep_rcpt-like"/>
</dbReference>
<evidence type="ECO:0000256" key="6">
    <source>
        <dbReference type="ARBA" id="ARBA00022729"/>
    </source>
</evidence>
<keyword evidence="4 10" id="KW-1134">Transmembrane beta strand</keyword>
<evidence type="ECO:0000256" key="3">
    <source>
        <dbReference type="ARBA" id="ARBA00022448"/>
    </source>
</evidence>
<dbReference type="OrthoDB" id="6046653at2"/>
<comment type="subcellular location">
    <subcellularLocation>
        <location evidence="1 10">Cell outer membrane</location>
        <topology evidence="1 10">Multi-pass membrane protein</topology>
    </subcellularLocation>
</comment>
<keyword evidence="17" id="KW-1185">Reference proteome</keyword>
<keyword evidence="6 13" id="KW-0732">Signal</keyword>
<dbReference type="PANTHER" id="PTHR30069">
    <property type="entry name" value="TONB-DEPENDENT OUTER MEMBRANE RECEPTOR"/>
    <property type="match status" value="1"/>
</dbReference>
<dbReference type="SUPFAM" id="SSF56935">
    <property type="entry name" value="Porins"/>
    <property type="match status" value="1"/>
</dbReference>
<name>A0A328BWQ5_9PAST</name>
<dbReference type="GO" id="GO:0009279">
    <property type="term" value="C:cell outer membrane"/>
    <property type="evidence" value="ECO:0007669"/>
    <property type="project" value="UniProtKB-SubCell"/>
</dbReference>
<keyword evidence="16" id="KW-0675">Receptor</keyword>
<feature type="domain" description="TonB-dependent receptor-like beta-barrel" evidence="14">
    <location>
        <begin position="275"/>
        <end position="659"/>
    </location>
</feature>
<evidence type="ECO:0000256" key="2">
    <source>
        <dbReference type="ARBA" id="ARBA00009810"/>
    </source>
</evidence>
<evidence type="ECO:0000259" key="14">
    <source>
        <dbReference type="Pfam" id="PF00593"/>
    </source>
</evidence>
<dbReference type="Gene3D" id="2.170.130.10">
    <property type="entry name" value="TonB-dependent receptor, plug domain"/>
    <property type="match status" value="1"/>
</dbReference>
<dbReference type="Proteomes" id="UP000248689">
    <property type="component" value="Unassembled WGS sequence"/>
</dbReference>
<dbReference type="GO" id="GO:0015344">
    <property type="term" value="F:siderophore uptake transmembrane transporter activity"/>
    <property type="evidence" value="ECO:0007669"/>
    <property type="project" value="TreeGrafter"/>
</dbReference>
<dbReference type="Gene3D" id="2.40.170.20">
    <property type="entry name" value="TonB-dependent receptor, beta-barrel domain"/>
    <property type="match status" value="1"/>
</dbReference>
<dbReference type="RefSeq" id="WP_111749929.1">
    <property type="nucleotide sequence ID" value="NZ_PTPX01000013.1"/>
</dbReference>
<evidence type="ECO:0000256" key="12">
    <source>
        <dbReference type="RuleBase" id="RU003357"/>
    </source>
</evidence>
<evidence type="ECO:0000256" key="9">
    <source>
        <dbReference type="ARBA" id="ARBA00023237"/>
    </source>
</evidence>
<dbReference type="Pfam" id="PF00593">
    <property type="entry name" value="TonB_dep_Rec_b-barrel"/>
    <property type="match status" value="1"/>
</dbReference>
<dbReference type="InterPro" id="IPR000531">
    <property type="entry name" value="Beta-barrel_TonB"/>
</dbReference>
<dbReference type="InterPro" id="IPR012910">
    <property type="entry name" value="Plug_dom"/>
</dbReference>
<organism evidence="16 17">
    <name type="scientific">Glaesserella australis</name>
    <dbReference type="NCBI Taxonomy" id="2094024"/>
    <lineage>
        <taxon>Bacteria</taxon>
        <taxon>Pseudomonadati</taxon>
        <taxon>Pseudomonadota</taxon>
        <taxon>Gammaproteobacteria</taxon>
        <taxon>Pasteurellales</taxon>
        <taxon>Pasteurellaceae</taxon>
        <taxon>Glaesserella</taxon>
    </lineage>
</organism>
<evidence type="ECO:0000256" key="4">
    <source>
        <dbReference type="ARBA" id="ARBA00022452"/>
    </source>
</evidence>
<keyword evidence="7 12" id="KW-0798">TonB box</keyword>
<evidence type="ECO:0000256" key="13">
    <source>
        <dbReference type="SAM" id="SignalP"/>
    </source>
</evidence>
<accession>A0A328BWQ5</accession>
<feature type="domain" description="TonB-dependent receptor plug" evidence="15">
    <location>
        <begin position="48"/>
        <end position="144"/>
    </location>
</feature>
<keyword evidence="8 10" id="KW-0472">Membrane</keyword>
<proteinExistence type="inferred from homology"/>
<dbReference type="PROSITE" id="PS01156">
    <property type="entry name" value="TONB_DEPENDENT_REC_2"/>
    <property type="match status" value="1"/>
</dbReference>
<keyword evidence="9 10" id="KW-0998">Cell outer membrane</keyword>
<comment type="similarity">
    <text evidence="2 10 12">Belongs to the TonB-dependent receptor family.</text>
</comment>
<evidence type="ECO:0000256" key="11">
    <source>
        <dbReference type="PROSITE-ProRule" id="PRU10144"/>
    </source>
</evidence>
<sequence length="688" mass="75225">MKKFKLLPVSAMVLGALYVGSAFAENNETMALDTINVTDHQGLKVKSNIVTTQKKDESVETDLRGLLKDEPAIGMGGGNGTSQYLYIRGMGQNSIDVKVDNAYSDSQIHYHQGRHMLDPALVKVVSVQKGAGSASAGIGQTNGAIVAKTLDADDLLKNSSHKNFGAKVNAGYNSNDGYNYGLSTFGKNDTFDFVAAVNGVNEDDYKGGKHYKNGLDGSTRVPYSALDKLSYLFKVGANVGNHRFVLSHMKEQYKGDRTVREEFTVDNSPGSRLTSARQAPAERKMTVTNTNLEWTGKELGFAKEATANVYHLVHGRWSADDSGNGYAGGKSNQGSTKTKVETIGANINFDSELHENVLLKYGVNYRNQEVKPNKFFRAGVVNQEKRDVGVYAEAITAIKDVILTTGLRYDHFQFKAMDGKKVSDGAVNPSVGLVYQPVEHLTLSASHNYATRSPRMHDALMAHGARGVVSIANGTKAEKARNTEIGFNYDNGIWGFEGSYFWQNIKDALGTSTGRNNHLCDGTNLQCASDIINAGKIKNSGYELAAFVNYNGFFGRLGVAYSKPRFYGEKLSANPEYAAATGRTWTGTLGYRFEKPNLEIAVHHRQVEGLDAKDNFFLSNATVQAATKGKSGYGVTDLTANWKPFGTDKMNVNFAINNIGNKNYIPHWQRSELPGTGREYRVAVNYTF</sequence>
<feature type="chain" id="PRO_5016429826" evidence="13">
    <location>
        <begin position="25"/>
        <end position="688"/>
    </location>
</feature>
<protein>
    <submittedName>
        <fullName evidence="16">TonB-dependent siderophore receptor</fullName>
    </submittedName>
</protein>
<dbReference type="Pfam" id="PF07715">
    <property type="entry name" value="Plug"/>
    <property type="match status" value="1"/>
</dbReference>
<dbReference type="PANTHER" id="PTHR30069:SF41">
    <property type="entry name" value="HEME_HEMOPEXIN UTILIZATION PROTEIN C"/>
    <property type="match status" value="1"/>
</dbReference>
<dbReference type="InterPro" id="IPR037066">
    <property type="entry name" value="Plug_dom_sf"/>
</dbReference>
<evidence type="ECO:0000313" key="16">
    <source>
        <dbReference type="EMBL" id="RAL18666.1"/>
    </source>
</evidence>
<evidence type="ECO:0000256" key="5">
    <source>
        <dbReference type="ARBA" id="ARBA00022692"/>
    </source>
</evidence>
<evidence type="ECO:0000313" key="17">
    <source>
        <dbReference type="Proteomes" id="UP000248689"/>
    </source>
</evidence>
<dbReference type="InterPro" id="IPR010917">
    <property type="entry name" value="TonB_rcpt_CS"/>
</dbReference>
<dbReference type="InterPro" id="IPR036942">
    <property type="entry name" value="Beta-barrel_TonB_sf"/>
</dbReference>
<evidence type="ECO:0000259" key="15">
    <source>
        <dbReference type="Pfam" id="PF07715"/>
    </source>
</evidence>
<dbReference type="PROSITE" id="PS52016">
    <property type="entry name" value="TONB_DEPENDENT_REC_3"/>
    <property type="match status" value="1"/>
</dbReference>
<dbReference type="GO" id="GO:0044718">
    <property type="term" value="P:siderophore transmembrane transport"/>
    <property type="evidence" value="ECO:0007669"/>
    <property type="project" value="TreeGrafter"/>
</dbReference>
<keyword evidence="5 10" id="KW-0812">Transmembrane</keyword>
<gene>
    <name evidence="16" type="ORF">C5N92_05865</name>
</gene>
<keyword evidence="3 10" id="KW-0813">Transport</keyword>
<feature type="signal peptide" evidence="13">
    <location>
        <begin position="1"/>
        <end position="24"/>
    </location>
</feature>
<evidence type="ECO:0000256" key="1">
    <source>
        <dbReference type="ARBA" id="ARBA00004571"/>
    </source>
</evidence>
<feature type="short sequence motif" description="TonB C-terminal box" evidence="11">
    <location>
        <begin position="671"/>
        <end position="688"/>
    </location>
</feature>
<reference evidence="17" key="1">
    <citation type="submission" date="2018-02" db="EMBL/GenBank/DDBJ databases">
        <title>Glaesserella australis sp. nov., isolated from the lungs of pigs.</title>
        <authorList>
            <person name="Turni C."/>
            <person name="Christensen H."/>
        </authorList>
    </citation>
    <scope>NUCLEOTIDE SEQUENCE [LARGE SCALE GENOMIC DNA]</scope>
    <source>
        <strain evidence="17">HS4635</strain>
    </source>
</reference>